<dbReference type="InterPro" id="IPR007353">
    <property type="entry name" value="DUF421"/>
</dbReference>
<keyword evidence="10" id="KW-1185">Reference proteome</keyword>
<keyword evidence="3" id="KW-1003">Cell membrane</keyword>
<evidence type="ECO:0000256" key="4">
    <source>
        <dbReference type="ARBA" id="ARBA00022692"/>
    </source>
</evidence>
<dbReference type="EMBL" id="JAJKFW010000014">
    <property type="protein sequence ID" value="MCC9642044.1"/>
    <property type="molecule type" value="Genomic_DNA"/>
</dbReference>
<comment type="similarity">
    <text evidence="2">Belongs to the UPF0702 family.</text>
</comment>
<evidence type="ECO:0000259" key="8">
    <source>
        <dbReference type="Pfam" id="PF04239"/>
    </source>
</evidence>
<feature type="transmembrane region" description="Helical" evidence="7">
    <location>
        <begin position="13"/>
        <end position="31"/>
    </location>
</feature>
<evidence type="ECO:0000256" key="6">
    <source>
        <dbReference type="ARBA" id="ARBA00023136"/>
    </source>
</evidence>
<dbReference type="Proteomes" id="UP001430306">
    <property type="component" value="Unassembled WGS sequence"/>
</dbReference>
<organism evidence="9 10">
    <name type="scientific">Rhodopirellula halodulae</name>
    <dbReference type="NCBI Taxonomy" id="2894198"/>
    <lineage>
        <taxon>Bacteria</taxon>
        <taxon>Pseudomonadati</taxon>
        <taxon>Planctomycetota</taxon>
        <taxon>Planctomycetia</taxon>
        <taxon>Pirellulales</taxon>
        <taxon>Pirellulaceae</taxon>
        <taxon>Rhodopirellula</taxon>
    </lineage>
</organism>
<reference evidence="9" key="1">
    <citation type="submission" date="2021-11" db="EMBL/GenBank/DDBJ databases">
        <title>Genome sequence.</title>
        <authorList>
            <person name="Sun Q."/>
        </authorList>
    </citation>
    <scope>NUCLEOTIDE SEQUENCE</scope>
    <source>
        <strain evidence="9">JC740</strain>
    </source>
</reference>
<dbReference type="Pfam" id="PF04239">
    <property type="entry name" value="DUF421"/>
    <property type="match status" value="1"/>
</dbReference>
<evidence type="ECO:0000256" key="3">
    <source>
        <dbReference type="ARBA" id="ARBA00022475"/>
    </source>
</evidence>
<keyword evidence="4 7" id="KW-0812">Transmembrane</keyword>
<accession>A0ABS8NEQ9</accession>
<evidence type="ECO:0000256" key="5">
    <source>
        <dbReference type="ARBA" id="ARBA00022989"/>
    </source>
</evidence>
<sequence>MFEKWIDISTKEVVGILITAFGAYAAVLLYTRITGLRSFSKMSAPDFAMTIATGSILGATISQPSPTLLAGGLALLTLFVIQWAIAFARRKSSHVSRCIDNQPVLLMHGSEILHDNLKKSNLTVNDLMGKLREANTRRLSDVKAVIFETTGDVSVIHACDDEGIDPTLLSNVLGADRFRTDNN</sequence>
<comment type="subcellular location">
    <subcellularLocation>
        <location evidence="1">Cell membrane</location>
        <topology evidence="1">Multi-pass membrane protein</topology>
    </subcellularLocation>
</comment>
<evidence type="ECO:0000313" key="10">
    <source>
        <dbReference type="Proteomes" id="UP001430306"/>
    </source>
</evidence>
<keyword evidence="6 7" id="KW-0472">Membrane</keyword>
<gene>
    <name evidence="9" type="ORF">LOC71_07135</name>
</gene>
<comment type="caution">
    <text evidence="9">The sequence shown here is derived from an EMBL/GenBank/DDBJ whole genome shotgun (WGS) entry which is preliminary data.</text>
</comment>
<dbReference type="PANTHER" id="PTHR34582:SF6">
    <property type="entry name" value="UPF0702 TRANSMEMBRANE PROTEIN YCAP"/>
    <property type="match status" value="1"/>
</dbReference>
<evidence type="ECO:0000256" key="7">
    <source>
        <dbReference type="SAM" id="Phobius"/>
    </source>
</evidence>
<keyword evidence="5 7" id="KW-1133">Transmembrane helix</keyword>
<dbReference type="RefSeq" id="WP_230272654.1">
    <property type="nucleotide sequence ID" value="NZ_JAJKFW010000014.1"/>
</dbReference>
<protein>
    <submittedName>
        <fullName evidence="9">DUF421 domain-containing protein</fullName>
    </submittedName>
</protein>
<dbReference type="Gene3D" id="3.30.240.20">
    <property type="entry name" value="bsu07140 like domains"/>
    <property type="match status" value="1"/>
</dbReference>
<proteinExistence type="inferred from homology"/>
<dbReference type="InterPro" id="IPR023090">
    <property type="entry name" value="UPF0702_alpha/beta_dom_sf"/>
</dbReference>
<dbReference type="PANTHER" id="PTHR34582">
    <property type="entry name" value="UPF0702 TRANSMEMBRANE PROTEIN YCAP"/>
    <property type="match status" value="1"/>
</dbReference>
<feature type="transmembrane region" description="Helical" evidence="7">
    <location>
        <begin position="68"/>
        <end position="88"/>
    </location>
</feature>
<evidence type="ECO:0000256" key="1">
    <source>
        <dbReference type="ARBA" id="ARBA00004651"/>
    </source>
</evidence>
<evidence type="ECO:0000256" key="2">
    <source>
        <dbReference type="ARBA" id="ARBA00006448"/>
    </source>
</evidence>
<name>A0ABS8NEQ9_9BACT</name>
<evidence type="ECO:0000313" key="9">
    <source>
        <dbReference type="EMBL" id="MCC9642044.1"/>
    </source>
</evidence>
<feature type="domain" description="YetF C-terminal" evidence="8">
    <location>
        <begin position="91"/>
        <end position="165"/>
    </location>
</feature>